<evidence type="ECO:0000256" key="1">
    <source>
        <dbReference type="PROSITE-ProRule" id="PRU00042"/>
    </source>
</evidence>
<keyword evidence="1" id="KW-0862">Zinc</keyword>
<gene>
    <name evidence="3" type="ORF">BP5796_00739</name>
</gene>
<organism evidence="3 4">
    <name type="scientific">Coleophoma crateriformis</name>
    <dbReference type="NCBI Taxonomy" id="565419"/>
    <lineage>
        <taxon>Eukaryota</taxon>
        <taxon>Fungi</taxon>
        <taxon>Dikarya</taxon>
        <taxon>Ascomycota</taxon>
        <taxon>Pezizomycotina</taxon>
        <taxon>Leotiomycetes</taxon>
        <taxon>Helotiales</taxon>
        <taxon>Dermateaceae</taxon>
        <taxon>Coleophoma</taxon>
    </lineage>
</organism>
<dbReference type="PROSITE" id="PS00028">
    <property type="entry name" value="ZINC_FINGER_C2H2_1"/>
    <property type="match status" value="1"/>
</dbReference>
<feature type="domain" description="C2H2-type" evidence="2">
    <location>
        <begin position="38"/>
        <end position="66"/>
    </location>
</feature>
<dbReference type="Gene3D" id="3.30.160.60">
    <property type="entry name" value="Classic Zinc Finger"/>
    <property type="match status" value="1"/>
</dbReference>
<dbReference type="OrthoDB" id="8117402at2759"/>
<protein>
    <recommendedName>
        <fullName evidence="2">C2H2-type domain-containing protein</fullName>
    </recommendedName>
</protein>
<name>A0A3D8T8V8_9HELO</name>
<evidence type="ECO:0000259" key="2">
    <source>
        <dbReference type="PROSITE" id="PS50157"/>
    </source>
</evidence>
<evidence type="ECO:0000313" key="4">
    <source>
        <dbReference type="Proteomes" id="UP000256328"/>
    </source>
</evidence>
<dbReference type="Proteomes" id="UP000256328">
    <property type="component" value="Unassembled WGS sequence"/>
</dbReference>
<keyword evidence="1" id="KW-0479">Metal-binding</keyword>
<accession>A0A3D8T8V8</accession>
<proteinExistence type="predicted"/>
<dbReference type="AlphaFoldDB" id="A0A3D8T8V8"/>
<sequence>MNRRGELSDQREWCSICKVMCKDFPAFHLHKLQSKKHVCCSVCARDFVTRDGLNKHYNLMHAAQQNLKCPGCHETFTRVGGLINHIEHELCPVIDAERFEQERLRKQDWHENYENARTFAEYGPGYEYLADENRAAAIAIRNPNHVFTGVKFPDIWTEASGDRDGGACLNIREEDNDEDLLVFESPKRRDGWVEEEPVSKLKPAPKIDLPIDKSAQTPGFDKVESFCPFTTPMPDDVFETANLVDASMSKQLTENNTTPAAKLDVLSPYVPGPWGTQKIAASFHRPESDKSWASSQNSSVQKPALAVSSNKPVSFTVTSSTSWDTQQTTLIDPIQALTTNAWNKTEVPVIPLDLNPSTTSTVSSQLSFPEKDGVVPPADLLALLTPTPQAPKEPRNDLECVEHDPDNPKFNINKYWVPFIRKKSVGAPKGFISHLKSPAHMNEKLRCKGCLRYFASATALTQHSESQGVRCNVRNTDNYNAIVDEVTAGTTATAGRHEDDTVRYVTNPNAAIAGIRGGKALLDANRDANAAADARFNSYWDNKQIEW</sequence>
<dbReference type="SMART" id="SM00355">
    <property type="entry name" value="ZnF_C2H2"/>
    <property type="match status" value="3"/>
</dbReference>
<keyword evidence="4" id="KW-1185">Reference proteome</keyword>
<evidence type="ECO:0000313" key="3">
    <source>
        <dbReference type="EMBL" id="RDW94976.1"/>
    </source>
</evidence>
<keyword evidence="1" id="KW-0863">Zinc-finger</keyword>
<dbReference type="GO" id="GO:0008270">
    <property type="term" value="F:zinc ion binding"/>
    <property type="evidence" value="ECO:0007669"/>
    <property type="project" value="UniProtKB-KW"/>
</dbReference>
<dbReference type="InterPro" id="IPR013087">
    <property type="entry name" value="Znf_C2H2_type"/>
</dbReference>
<dbReference type="EMBL" id="PDLN01000001">
    <property type="protein sequence ID" value="RDW94976.1"/>
    <property type="molecule type" value="Genomic_DNA"/>
</dbReference>
<dbReference type="PROSITE" id="PS50157">
    <property type="entry name" value="ZINC_FINGER_C2H2_2"/>
    <property type="match status" value="1"/>
</dbReference>
<reference evidence="3 4" key="1">
    <citation type="journal article" date="2018" name="IMA Fungus">
        <title>IMA Genome-F 9: Draft genome sequence of Annulohypoxylon stygium, Aspergillus mulundensis, Berkeleyomyces basicola (syn. Thielaviopsis basicola), Ceratocystis smalleyi, two Cercospora beticola strains, Coleophoma cylindrospora, Fusarium fracticaudum, Phialophora cf. hyalina, and Morchella septimelata.</title>
        <authorList>
            <person name="Wingfield B.D."/>
            <person name="Bills G.F."/>
            <person name="Dong Y."/>
            <person name="Huang W."/>
            <person name="Nel W.J."/>
            <person name="Swalarsk-Parry B.S."/>
            <person name="Vaghefi N."/>
            <person name="Wilken P.M."/>
            <person name="An Z."/>
            <person name="de Beer Z.W."/>
            <person name="De Vos L."/>
            <person name="Chen L."/>
            <person name="Duong T.A."/>
            <person name="Gao Y."/>
            <person name="Hammerbacher A."/>
            <person name="Kikkert J.R."/>
            <person name="Li Y."/>
            <person name="Li H."/>
            <person name="Li K."/>
            <person name="Li Q."/>
            <person name="Liu X."/>
            <person name="Ma X."/>
            <person name="Naidoo K."/>
            <person name="Pethybridge S.J."/>
            <person name="Sun J."/>
            <person name="Steenkamp E.T."/>
            <person name="van der Nest M.A."/>
            <person name="van Wyk S."/>
            <person name="Wingfield M.J."/>
            <person name="Xiong C."/>
            <person name="Yue Q."/>
            <person name="Zhang X."/>
        </authorList>
    </citation>
    <scope>NUCLEOTIDE SEQUENCE [LARGE SCALE GENOMIC DNA]</scope>
    <source>
        <strain evidence="3 4">BP5796</strain>
    </source>
</reference>
<comment type="caution">
    <text evidence="3">The sequence shown here is derived from an EMBL/GenBank/DDBJ whole genome shotgun (WGS) entry which is preliminary data.</text>
</comment>